<keyword evidence="4" id="KW-0804">Transcription</keyword>
<proteinExistence type="inferred from homology"/>
<evidence type="ECO:0000256" key="3">
    <source>
        <dbReference type="ARBA" id="ARBA00023125"/>
    </source>
</evidence>
<dbReference type="PANTHER" id="PTHR30346">
    <property type="entry name" value="TRANSCRIPTIONAL DUAL REGULATOR HCAR-RELATED"/>
    <property type="match status" value="1"/>
</dbReference>
<evidence type="ECO:0000256" key="1">
    <source>
        <dbReference type="ARBA" id="ARBA00009437"/>
    </source>
</evidence>
<comment type="similarity">
    <text evidence="1">Belongs to the LysR transcriptional regulatory family.</text>
</comment>
<dbReference type="Proteomes" id="UP001589646">
    <property type="component" value="Unassembled WGS sequence"/>
</dbReference>
<dbReference type="PANTHER" id="PTHR30346:SF0">
    <property type="entry name" value="HCA OPERON TRANSCRIPTIONAL ACTIVATOR HCAR"/>
    <property type="match status" value="1"/>
</dbReference>
<evidence type="ECO:0000259" key="5">
    <source>
        <dbReference type="Pfam" id="PF03466"/>
    </source>
</evidence>
<evidence type="ECO:0000256" key="2">
    <source>
        <dbReference type="ARBA" id="ARBA00023015"/>
    </source>
</evidence>
<protein>
    <submittedName>
        <fullName evidence="6">LysR substrate-binding domain-containing protein</fullName>
    </submittedName>
</protein>
<dbReference type="Pfam" id="PF03466">
    <property type="entry name" value="LysR_substrate"/>
    <property type="match status" value="1"/>
</dbReference>
<reference evidence="6 7" key="1">
    <citation type="submission" date="2024-09" db="EMBL/GenBank/DDBJ databases">
        <authorList>
            <person name="Sun Q."/>
            <person name="Mori K."/>
        </authorList>
    </citation>
    <scope>NUCLEOTIDE SEQUENCE [LARGE SCALE GENOMIC DNA]</scope>
    <source>
        <strain evidence="6 7">JCM 3323</strain>
    </source>
</reference>
<organism evidence="6 7">
    <name type="scientific">Nonomuraea roseola</name>
    <dbReference type="NCBI Taxonomy" id="46179"/>
    <lineage>
        <taxon>Bacteria</taxon>
        <taxon>Bacillati</taxon>
        <taxon>Actinomycetota</taxon>
        <taxon>Actinomycetes</taxon>
        <taxon>Streptosporangiales</taxon>
        <taxon>Streptosporangiaceae</taxon>
        <taxon>Nonomuraea</taxon>
    </lineage>
</organism>
<sequence>MVPKPVHLHCYRACCEPQFRTIDFGDPFGPLREGRVDVAILWLPVLEPDLTVGPVAYIDSVVLAMAATHRLAGHTSVSLEDLGDEVVMGGAKPAYWPGEPVELRDIEIFLT</sequence>
<accession>A0ABV5Q4A1</accession>
<dbReference type="InterPro" id="IPR005119">
    <property type="entry name" value="LysR_subst-bd"/>
</dbReference>
<comment type="caution">
    <text evidence="6">The sequence shown here is derived from an EMBL/GenBank/DDBJ whole genome shotgun (WGS) entry which is preliminary data.</text>
</comment>
<gene>
    <name evidence="6" type="ORF">ACFFRN_27270</name>
</gene>
<keyword evidence="3" id="KW-0238">DNA-binding</keyword>
<evidence type="ECO:0000313" key="6">
    <source>
        <dbReference type="EMBL" id="MFB9530316.1"/>
    </source>
</evidence>
<dbReference type="Gene3D" id="3.40.190.290">
    <property type="match status" value="1"/>
</dbReference>
<dbReference type="SUPFAM" id="SSF53850">
    <property type="entry name" value="Periplasmic binding protein-like II"/>
    <property type="match status" value="1"/>
</dbReference>
<dbReference type="EMBL" id="JBHMCE010000008">
    <property type="protein sequence ID" value="MFB9530316.1"/>
    <property type="molecule type" value="Genomic_DNA"/>
</dbReference>
<name>A0ABV5Q4A1_9ACTN</name>
<keyword evidence="7" id="KW-1185">Reference proteome</keyword>
<feature type="domain" description="LysR substrate-binding" evidence="5">
    <location>
        <begin position="21"/>
        <end position="87"/>
    </location>
</feature>
<evidence type="ECO:0000313" key="7">
    <source>
        <dbReference type="Proteomes" id="UP001589646"/>
    </source>
</evidence>
<evidence type="ECO:0000256" key="4">
    <source>
        <dbReference type="ARBA" id="ARBA00023163"/>
    </source>
</evidence>
<dbReference type="RefSeq" id="WP_379479114.1">
    <property type="nucleotide sequence ID" value="NZ_JBHMCE010000008.1"/>
</dbReference>
<keyword evidence="2" id="KW-0805">Transcription regulation</keyword>